<dbReference type="EMBL" id="JBGORX010000006">
    <property type="protein sequence ID" value="MFJ1269495.1"/>
    <property type="molecule type" value="Genomic_DNA"/>
</dbReference>
<dbReference type="Proteomes" id="UP001615550">
    <property type="component" value="Unassembled WGS sequence"/>
</dbReference>
<organism evidence="1 2">
    <name type="scientific">Legionella lytica</name>
    <dbReference type="NCBI Taxonomy" id="96232"/>
    <lineage>
        <taxon>Bacteria</taxon>
        <taxon>Pseudomonadati</taxon>
        <taxon>Pseudomonadota</taxon>
        <taxon>Gammaproteobacteria</taxon>
        <taxon>Legionellales</taxon>
        <taxon>Legionellaceae</taxon>
        <taxon>Legionella</taxon>
    </lineage>
</organism>
<keyword evidence="2" id="KW-1185">Reference proteome</keyword>
<sequence length="70" mass="8080">MKIGMPFFLNEIDTDTRKKILELDHKLKTLRAEVELKLNEAEESHLPHLMQDIEQAIKAITPVVSLVVEE</sequence>
<evidence type="ECO:0000313" key="2">
    <source>
        <dbReference type="Proteomes" id="UP001615550"/>
    </source>
</evidence>
<proteinExistence type="predicted"/>
<evidence type="ECO:0008006" key="3">
    <source>
        <dbReference type="Google" id="ProtNLM"/>
    </source>
</evidence>
<gene>
    <name evidence="1" type="ORF">ACD661_13090</name>
</gene>
<dbReference type="RefSeq" id="WP_400188309.1">
    <property type="nucleotide sequence ID" value="NZ_JBGORX010000006.1"/>
</dbReference>
<accession>A0ABW8D9W3</accession>
<reference evidence="1 2" key="1">
    <citation type="submission" date="2024-08" db="EMBL/GenBank/DDBJ databases">
        <title>Draft Genome Sequence of Legionella lytica strain DSB2004, Isolated From a Fire Sprinkler System.</title>
        <authorList>
            <person name="Everhart A.D."/>
            <person name="Kidane D.T."/>
            <person name="Farone A.L."/>
            <person name="Farone M.B."/>
        </authorList>
    </citation>
    <scope>NUCLEOTIDE SEQUENCE [LARGE SCALE GENOMIC DNA]</scope>
    <source>
        <strain evidence="1 2">DSB2004</strain>
    </source>
</reference>
<protein>
    <recommendedName>
        <fullName evidence="3">Coiled-coil protein</fullName>
    </recommendedName>
</protein>
<evidence type="ECO:0000313" key="1">
    <source>
        <dbReference type="EMBL" id="MFJ1269495.1"/>
    </source>
</evidence>
<name>A0ABW8D9W3_9GAMM</name>
<comment type="caution">
    <text evidence="1">The sequence shown here is derived from an EMBL/GenBank/DDBJ whole genome shotgun (WGS) entry which is preliminary data.</text>
</comment>